<feature type="transmembrane region" description="Helical" evidence="3">
    <location>
        <begin position="135"/>
        <end position="158"/>
    </location>
</feature>
<dbReference type="InterPro" id="IPR013083">
    <property type="entry name" value="Znf_RING/FYVE/PHD"/>
</dbReference>
<proteinExistence type="predicted"/>
<keyword evidence="3" id="KW-1133">Transmembrane helix</keyword>
<name>A0A7S1ZN12_9STRA</name>
<protein>
    <recommendedName>
        <fullName evidence="4">RING-type domain-containing protein</fullName>
    </recommendedName>
</protein>
<dbReference type="GO" id="GO:0006511">
    <property type="term" value="P:ubiquitin-dependent protein catabolic process"/>
    <property type="evidence" value="ECO:0007669"/>
    <property type="project" value="TreeGrafter"/>
</dbReference>
<evidence type="ECO:0000256" key="2">
    <source>
        <dbReference type="SAM" id="MobiDB-lite"/>
    </source>
</evidence>
<keyword evidence="1" id="KW-0479">Metal-binding</keyword>
<evidence type="ECO:0000313" key="5">
    <source>
        <dbReference type="EMBL" id="CAD9344190.1"/>
    </source>
</evidence>
<keyword evidence="3" id="KW-0812">Transmembrane</keyword>
<dbReference type="PROSITE" id="PS50089">
    <property type="entry name" value="ZF_RING_2"/>
    <property type="match status" value="1"/>
</dbReference>
<dbReference type="Pfam" id="PF13639">
    <property type="entry name" value="zf-RING_2"/>
    <property type="match status" value="1"/>
</dbReference>
<dbReference type="AlphaFoldDB" id="A0A7S1ZN12"/>
<evidence type="ECO:0000259" key="4">
    <source>
        <dbReference type="PROSITE" id="PS50089"/>
    </source>
</evidence>
<feature type="domain" description="RING-type" evidence="4">
    <location>
        <begin position="291"/>
        <end position="336"/>
    </location>
</feature>
<gene>
    <name evidence="5" type="ORF">DBRI1063_LOCUS18230</name>
</gene>
<evidence type="ECO:0000256" key="3">
    <source>
        <dbReference type="SAM" id="Phobius"/>
    </source>
</evidence>
<feature type="region of interest" description="Disordered" evidence="2">
    <location>
        <begin position="170"/>
        <end position="190"/>
    </location>
</feature>
<evidence type="ECO:0000256" key="1">
    <source>
        <dbReference type="PROSITE-ProRule" id="PRU00175"/>
    </source>
</evidence>
<sequence>MHSCNAMARQQERLRRKKIRQSITSCSATSKTKMMMKMTPIMALFISLTALCDNMVVVDAMHDNLAKHHEDFSLYESFQQQQQQLEQNQRTKHHHYHNPRNADHKWSDFLDDDTSYGNDAPGKEKSHVTNEGDRLLLRIFLPLYFALISMIIVVACCVRCHDQRLEAAEMEERNRRRNALPPTRAERKKRMERLKKGMVTKMVMCQNCRSSNAKGGGLTLKNDDVDDIEKQTPYNNPYASAPLEEPLLLEHESKQQKNFISSASSVCSHTTTSSSSSDSTINYTTSRKQICPICIEKYKKGDIVSWSMCSQECAHVFHNSCIIHWLKLSNECPCCRSEYVPVVPSPEDKQNEEDAERGTSSAVGRMKSWFKREKRNEEEEADLKEDLLDKVKQQNDHEQMRRDSVFCIKRGLILPHDQGKSCCGCNIALVDYEDKPDSVIVKVPAVAAAASSTRFALPDGEDIGDMVEEDETNSLILDDDEPHVVQV</sequence>
<dbReference type="SMART" id="SM00184">
    <property type="entry name" value="RING"/>
    <property type="match status" value="1"/>
</dbReference>
<dbReference type="PANTHER" id="PTHR22765">
    <property type="entry name" value="RING FINGER AND PROTEASE ASSOCIATED DOMAIN-CONTAINING"/>
    <property type="match status" value="1"/>
</dbReference>
<accession>A0A7S1ZN12</accession>
<keyword evidence="1" id="KW-0862">Zinc</keyword>
<keyword evidence="1" id="KW-0863">Zinc-finger</keyword>
<organism evidence="5">
    <name type="scientific">Ditylum brightwellii</name>
    <dbReference type="NCBI Taxonomy" id="49249"/>
    <lineage>
        <taxon>Eukaryota</taxon>
        <taxon>Sar</taxon>
        <taxon>Stramenopiles</taxon>
        <taxon>Ochrophyta</taxon>
        <taxon>Bacillariophyta</taxon>
        <taxon>Mediophyceae</taxon>
        <taxon>Lithodesmiophycidae</taxon>
        <taxon>Lithodesmiales</taxon>
        <taxon>Lithodesmiaceae</taxon>
        <taxon>Ditylum</taxon>
    </lineage>
</organism>
<dbReference type="InterPro" id="IPR051826">
    <property type="entry name" value="E3_ubiquitin-ligase_domain"/>
</dbReference>
<dbReference type="Gene3D" id="3.30.40.10">
    <property type="entry name" value="Zinc/RING finger domain, C3HC4 (zinc finger)"/>
    <property type="match status" value="1"/>
</dbReference>
<dbReference type="SUPFAM" id="SSF57850">
    <property type="entry name" value="RING/U-box"/>
    <property type="match status" value="1"/>
</dbReference>
<dbReference type="GO" id="GO:0008270">
    <property type="term" value="F:zinc ion binding"/>
    <property type="evidence" value="ECO:0007669"/>
    <property type="project" value="UniProtKB-KW"/>
</dbReference>
<dbReference type="EMBL" id="HBGN01028221">
    <property type="protein sequence ID" value="CAD9344190.1"/>
    <property type="molecule type" value="Transcribed_RNA"/>
</dbReference>
<dbReference type="GO" id="GO:0061630">
    <property type="term" value="F:ubiquitin protein ligase activity"/>
    <property type="evidence" value="ECO:0007669"/>
    <property type="project" value="TreeGrafter"/>
</dbReference>
<reference evidence="5" key="1">
    <citation type="submission" date="2021-01" db="EMBL/GenBank/DDBJ databases">
        <authorList>
            <person name="Corre E."/>
            <person name="Pelletier E."/>
            <person name="Niang G."/>
            <person name="Scheremetjew M."/>
            <person name="Finn R."/>
            <person name="Kale V."/>
            <person name="Holt S."/>
            <person name="Cochrane G."/>
            <person name="Meng A."/>
            <person name="Brown T."/>
            <person name="Cohen L."/>
        </authorList>
    </citation>
    <scope>NUCLEOTIDE SEQUENCE</scope>
    <source>
        <strain evidence="5">Pop2</strain>
    </source>
</reference>
<feature type="region of interest" description="Disordered" evidence="2">
    <location>
        <begin position="78"/>
        <end position="108"/>
    </location>
</feature>
<dbReference type="InterPro" id="IPR001841">
    <property type="entry name" value="Znf_RING"/>
</dbReference>
<keyword evidence="3" id="KW-0472">Membrane</keyword>
<feature type="compositionally biased region" description="Low complexity" evidence="2">
    <location>
        <begin position="79"/>
        <end position="88"/>
    </location>
</feature>